<evidence type="ECO:0000259" key="2">
    <source>
        <dbReference type="Pfam" id="PF03886"/>
    </source>
</evidence>
<dbReference type="Pfam" id="PF03886">
    <property type="entry name" value="ABC_trans_aux"/>
    <property type="match status" value="1"/>
</dbReference>
<dbReference type="STRING" id="371042.NG99_12360"/>
<feature type="signal peptide" evidence="1">
    <location>
        <begin position="1"/>
        <end position="17"/>
    </location>
</feature>
<feature type="domain" description="ABC-type transport auxiliary lipoprotein component" evidence="2">
    <location>
        <begin position="32"/>
        <end position="184"/>
    </location>
</feature>
<feature type="chain" id="PRO_5002018133" evidence="1">
    <location>
        <begin position="18"/>
        <end position="201"/>
    </location>
</feature>
<dbReference type="Gene3D" id="3.40.50.10610">
    <property type="entry name" value="ABC-type transport auxiliary lipoprotein component"/>
    <property type="match status" value="1"/>
</dbReference>
<dbReference type="RefSeq" id="WP_034892980.1">
    <property type="nucleotide sequence ID" value="NZ_JRUQ01000038.1"/>
</dbReference>
<comment type="caution">
    <text evidence="3">The sequence shown here is derived from an EMBL/GenBank/DDBJ whole genome shotgun (WGS) entry which is preliminary data.</text>
</comment>
<evidence type="ECO:0000313" key="4">
    <source>
        <dbReference type="Proteomes" id="UP000030351"/>
    </source>
</evidence>
<dbReference type="EMBL" id="JRUQ01000038">
    <property type="protein sequence ID" value="KGT92999.1"/>
    <property type="molecule type" value="Genomic_DNA"/>
</dbReference>
<gene>
    <name evidence="3" type="ORF">NG99_12360</name>
</gene>
<dbReference type="OrthoDB" id="5949767at2"/>
<reference evidence="3 4" key="1">
    <citation type="submission" date="2014-10" db="EMBL/GenBank/DDBJ databases">
        <title>Genome sequence of Erwinia typographi M043b.</title>
        <authorList>
            <person name="Chan K.-G."/>
            <person name="Tan W.-S."/>
        </authorList>
    </citation>
    <scope>NUCLEOTIDE SEQUENCE [LARGE SCALE GENOMIC DNA]</scope>
    <source>
        <strain evidence="3 4">M043b</strain>
    </source>
</reference>
<protein>
    <submittedName>
        <fullName evidence="3">Lipoprotein</fullName>
    </submittedName>
</protein>
<accession>A0A0A3Z5J5</accession>
<keyword evidence="4" id="KW-1185">Reference proteome</keyword>
<sequence length="201" mass="22002">MKIVLRPLAFGVLLSLAACSSPPVRYHTLVSPALPVSPTSPVPFVIEMLPVGVPAQLDTQNVIIRSGNSSIAVLDNDRWLSPLGDELQTALSTQITQRLGTQDVAGLAREEDKPVVRILVQVRRFDSWPGNFARLDAHWSLSTRQGEERRRIVCSSHLIQNTTGDYTQLFAAWQDLLARMSAQITTTAIRWSASGTGTCPS</sequence>
<keyword evidence="1" id="KW-0732">Signal</keyword>
<evidence type="ECO:0000256" key="1">
    <source>
        <dbReference type="SAM" id="SignalP"/>
    </source>
</evidence>
<dbReference type="eggNOG" id="COG3009">
    <property type="taxonomic scope" value="Bacteria"/>
</dbReference>
<proteinExistence type="predicted"/>
<evidence type="ECO:0000313" key="3">
    <source>
        <dbReference type="EMBL" id="KGT92999.1"/>
    </source>
</evidence>
<dbReference type="SUPFAM" id="SSF159594">
    <property type="entry name" value="XCC0632-like"/>
    <property type="match status" value="1"/>
</dbReference>
<dbReference type="InterPro" id="IPR005586">
    <property type="entry name" value="ABC_trans_aux"/>
</dbReference>
<keyword evidence="3" id="KW-0449">Lipoprotein</keyword>
<dbReference type="Proteomes" id="UP000030351">
    <property type="component" value="Unassembled WGS sequence"/>
</dbReference>
<name>A0A0A3Z5J5_9GAMM</name>
<dbReference type="AlphaFoldDB" id="A0A0A3Z5J5"/>
<dbReference type="PROSITE" id="PS51257">
    <property type="entry name" value="PROKAR_LIPOPROTEIN"/>
    <property type="match status" value="1"/>
</dbReference>
<organism evidence="3 4">
    <name type="scientific">Erwinia typographi</name>
    <dbReference type="NCBI Taxonomy" id="371042"/>
    <lineage>
        <taxon>Bacteria</taxon>
        <taxon>Pseudomonadati</taxon>
        <taxon>Pseudomonadota</taxon>
        <taxon>Gammaproteobacteria</taxon>
        <taxon>Enterobacterales</taxon>
        <taxon>Erwiniaceae</taxon>
        <taxon>Erwinia</taxon>
    </lineage>
</organism>